<keyword evidence="1" id="KW-0472">Membrane</keyword>
<dbReference type="STRING" id="743720.Psefu_1886"/>
<dbReference type="KEGG" id="pfv:Psefu_1886"/>
<keyword evidence="1" id="KW-0812">Transmembrane</keyword>
<dbReference type="HOGENOM" id="CLU_210626_2_0_6"/>
<keyword evidence="1" id="KW-1133">Transmembrane helix</keyword>
<dbReference type="AlphaFoldDB" id="F6AKE5"/>
<dbReference type="EMBL" id="CP002727">
    <property type="protein sequence ID" value="AEF21859.1"/>
    <property type="molecule type" value="Genomic_DNA"/>
</dbReference>
<proteinExistence type="predicted"/>
<sequence>MTFKPTFALAVLAGFAAFAAFAVLALIFWAWRAGGLAIMQLNMSLC</sequence>
<protein>
    <submittedName>
        <fullName evidence="2">Uncharacterized protein</fullName>
    </submittedName>
</protein>
<accession>F6AKE5</accession>
<organism evidence="2 3">
    <name type="scientific">Pseudomonas fulva (strain 12-X)</name>
    <dbReference type="NCBI Taxonomy" id="743720"/>
    <lineage>
        <taxon>Bacteria</taxon>
        <taxon>Pseudomonadati</taxon>
        <taxon>Pseudomonadota</taxon>
        <taxon>Gammaproteobacteria</taxon>
        <taxon>Pseudomonadales</taxon>
        <taxon>Pseudomonadaceae</taxon>
        <taxon>Pseudomonas</taxon>
    </lineage>
</organism>
<feature type="transmembrane region" description="Helical" evidence="1">
    <location>
        <begin position="6"/>
        <end position="31"/>
    </location>
</feature>
<gene>
    <name evidence="2" type="ordered locus">Psefu_1886</name>
</gene>
<dbReference type="Proteomes" id="UP000000686">
    <property type="component" value="Chromosome"/>
</dbReference>
<reference evidence="2 3" key="1">
    <citation type="submission" date="2011-04" db="EMBL/GenBank/DDBJ databases">
        <title>Complete sequence of Pseudomonas fulva 12-X.</title>
        <authorList>
            <consortium name="US DOE Joint Genome Institute"/>
            <person name="Lucas S."/>
            <person name="Han J."/>
            <person name="Lapidus A."/>
            <person name="Cheng J.-F."/>
            <person name="Goodwin L."/>
            <person name="Pitluck S."/>
            <person name="Peters L."/>
            <person name="Mikhailova N."/>
            <person name="Pagani I."/>
            <person name="Davenport K."/>
            <person name="Han C."/>
            <person name="Tapia R."/>
            <person name="Land M."/>
            <person name="Hauser L."/>
            <person name="Kyrpides N."/>
            <person name="Ivanova N."/>
            <person name="Pagani I."/>
            <person name="Lcollab F.I."/>
            <person name="Woyke T."/>
        </authorList>
    </citation>
    <scope>NUCLEOTIDE SEQUENCE [LARGE SCALE GENOMIC DNA]</scope>
    <source>
        <strain evidence="3">12-X</strain>
    </source>
</reference>
<keyword evidence="3" id="KW-1185">Reference proteome</keyword>
<dbReference type="RefSeq" id="WP_013790990.1">
    <property type="nucleotide sequence ID" value="NC_015556.1"/>
</dbReference>
<evidence type="ECO:0000256" key="1">
    <source>
        <dbReference type="SAM" id="Phobius"/>
    </source>
</evidence>
<evidence type="ECO:0000313" key="3">
    <source>
        <dbReference type="Proteomes" id="UP000000686"/>
    </source>
</evidence>
<name>F6AKE5_PSEF1</name>
<evidence type="ECO:0000313" key="2">
    <source>
        <dbReference type="EMBL" id="AEF21859.1"/>
    </source>
</evidence>